<feature type="compositionally biased region" description="Polar residues" evidence="2">
    <location>
        <begin position="23"/>
        <end position="32"/>
    </location>
</feature>
<dbReference type="PRINTS" id="PR00838">
    <property type="entry name" value="V5ALLERGEN"/>
</dbReference>
<organism>
    <name type="scientific">Branchiostoma floridae</name>
    <name type="common">Florida lancelet</name>
    <name type="synonym">Amphioxus</name>
    <dbReference type="NCBI Taxonomy" id="7739"/>
    <lineage>
        <taxon>Eukaryota</taxon>
        <taxon>Metazoa</taxon>
        <taxon>Chordata</taxon>
        <taxon>Cephalochordata</taxon>
        <taxon>Leptocardii</taxon>
        <taxon>Amphioxiformes</taxon>
        <taxon>Branchiostomatidae</taxon>
        <taxon>Branchiostoma</taxon>
    </lineage>
</organism>
<dbReference type="PANTHER" id="PTHR10334">
    <property type="entry name" value="CYSTEINE-RICH SECRETORY PROTEIN-RELATED"/>
    <property type="match status" value="1"/>
</dbReference>
<dbReference type="FunFam" id="3.40.33.10:FF:000002">
    <property type="entry name" value="Golgi-associated plant pathogenesis-related protein 1"/>
    <property type="match status" value="1"/>
</dbReference>
<dbReference type="AlphaFoldDB" id="C3Z9G7"/>
<dbReference type="InterPro" id="IPR034113">
    <property type="entry name" value="SCP_GAPR1-like"/>
</dbReference>
<name>C3Z9G7_BRAFL</name>
<feature type="domain" description="SCP" evidence="3">
    <location>
        <begin position="50"/>
        <end position="186"/>
    </location>
</feature>
<accession>C3Z9G7</accession>
<dbReference type="InterPro" id="IPR014044">
    <property type="entry name" value="CAP_dom"/>
</dbReference>
<reference evidence="4" key="1">
    <citation type="journal article" date="2008" name="Nature">
        <title>The amphioxus genome and the evolution of the chordate karyotype.</title>
        <authorList>
            <consortium name="US DOE Joint Genome Institute (JGI-PGF)"/>
            <person name="Putnam N.H."/>
            <person name="Butts T."/>
            <person name="Ferrier D.E.K."/>
            <person name="Furlong R.F."/>
            <person name="Hellsten U."/>
            <person name="Kawashima T."/>
            <person name="Robinson-Rechavi M."/>
            <person name="Shoguchi E."/>
            <person name="Terry A."/>
            <person name="Yu J.-K."/>
            <person name="Benito-Gutierrez E.L."/>
            <person name="Dubchak I."/>
            <person name="Garcia-Fernandez J."/>
            <person name="Gibson-Brown J.J."/>
            <person name="Grigoriev I.V."/>
            <person name="Horton A.C."/>
            <person name="de Jong P.J."/>
            <person name="Jurka J."/>
            <person name="Kapitonov V.V."/>
            <person name="Kohara Y."/>
            <person name="Kuroki Y."/>
            <person name="Lindquist E."/>
            <person name="Lucas S."/>
            <person name="Osoegawa K."/>
            <person name="Pennacchio L.A."/>
            <person name="Salamov A.A."/>
            <person name="Satou Y."/>
            <person name="Sauka-Spengler T."/>
            <person name="Schmutz J."/>
            <person name="Shin-I T."/>
            <person name="Toyoda A."/>
            <person name="Bronner-Fraser M."/>
            <person name="Fujiyama A."/>
            <person name="Holland L.Z."/>
            <person name="Holland P.W.H."/>
            <person name="Satoh N."/>
            <person name="Rokhsar D.S."/>
        </authorList>
    </citation>
    <scope>NUCLEOTIDE SEQUENCE [LARGE SCALE GENOMIC DNA]</scope>
    <source>
        <strain evidence="4">S238N-H82</strain>
        <tissue evidence="4">Testes</tissue>
    </source>
</reference>
<proteinExistence type="inferred from homology"/>
<dbReference type="GO" id="GO:0005576">
    <property type="term" value="C:extracellular region"/>
    <property type="evidence" value="ECO:0007669"/>
    <property type="project" value="InterPro"/>
</dbReference>
<dbReference type="SMART" id="SM00198">
    <property type="entry name" value="SCP"/>
    <property type="match status" value="1"/>
</dbReference>
<sequence>MQKSSVATVYKQVVYRQEDSKPLRTSGSNKDYNQQRRHRWKTDLPAKMTDFAKNCLAVHNELRAKHGASPLKLNDKLTAHAQKWADHLASTGSFEHSKGSGYGENIAMQWSSGGADVPARSFVQQWYSEVEKYDFGDKSGNYQPSAGHFSQLVWKGSKELGVGVAKDGKGMSVAVCNYNPAGNMQGDFGSNVQAEN</sequence>
<dbReference type="InterPro" id="IPR018244">
    <property type="entry name" value="Allrgn_V5/Tpx1_CS"/>
</dbReference>
<dbReference type="Gene3D" id="3.40.33.10">
    <property type="entry name" value="CAP"/>
    <property type="match status" value="1"/>
</dbReference>
<dbReference type="eggNOG" id="KOG3017">
    <property type="taxonomic scope" value="Eukaryota"/>
</dbReference>
<evidence type="ECO:0000259" key="3">
    <source>
        <dbReference type="SMART" id="SM00198"/>
    </source>
</evidence>
<dbReference type="EMBL" id="GG666599">
    <property type="protein sequence ID" value="EEN50896.1"/>
    <property type="molecule type" value="Genomic_DNA"/>
</dbReference>
<gene>
    <name evidence="4" type="ORF">BRAFLDRAFT_124460</name>
</gene>
<feature type="region of interest" description="Disordered" evidence="2">
    <location>
        <begin position="17"/>
        <end position="37"/>
    </location>
</feature>
<dbReference type="InterPro" id="IPR001283">
    <property type="entry name" value="CRISP-related"/>
</dbReference>
<dbReference type="STRING" id="7739.C3Z9G7"/>
<evidence type="ECO:0000256" key="1">
    <source>
        <dbReference type="ARBA" id="ARBA00009923"/>
    </source>
</evidence>
<dbReference type="InterPro" id="IPR035940">
    <property type="entry name" value="CAP_sf"/>
</dbReference>
<dbReference type="CDD" id="cd05382">
    <property type="entry name" value="CAP_GAPR1-like"/>
    <property type="match status" value="1"/>
</dbReference>
<dbReference type="SUPFAM" id="SSF55797">
    <property type="entry name" value="PR-1-like"/>
    <property type="match status" value="1"/>
</dbReference>
<comment type="similarity">
    <text evidence="1">Belongs to the CRISP family.</text>
</comment>
<dbReference type="InParanoid" id="C3Z9G7"/>
<dbReference type="PRINTS" id="PR00837">
    <property type="entry name" value="V5TPXLIKE"/>
</dbReference>
<evidence type="ECO:0000313" key="4">
    <source>
        <dbReference type="EMBL" id="EEN50896.1"/>
    </source>
</evidence>
<evidence type="ECO:0000256" key="2">
    <source>
        <dbReference type="SAM" id="MobiDB-lite"/>
    </source>
</evidence>
<dbReference type="PROSITE" id="PS01009">
    <property type="entry name" value="CRISP_1"/>
    <property type="match status" value="1"/>
</dbReference>
<protein>
    <recommendedName>
        <fullName evidence="3">SCP domain-containing protein</fullName>
    </recommendedName>
</protein>
<dbReference type="InterPro" id="IPR002413">
    <property type="entry name" value="V5_allergen-like"/>
</dbReference>
<dbReference type="Pfam" id="PF00188">
    <property type="entry name" value="CAP"/>
    <property type="match status" value="1"/>
</dbReference>